<dbReference type="InterPro" id="IPR050415">
    <property type="entry name" value="MRET"/>
</dbReference>
<dbReference type="SUPFAM" id="SSF54292">
    <property type="entry name" value="2Fe-2S ferredoxin-like"/>
    <property type="match status" value="1"/>
</dbReference>
<evidence type="ECO:0008006" key="14">
    <source>
        <dbReference type="Google" id="ProtNLM"/>
    </source>
</evidence>
<dbReference type="InterPro" id="IPR017927">
    <property type="entry name" value="FAD-bd_FR_type"/>
</dbReference>
<comment type="caution">
    <text evidence="12">The sequence shown here is derived from an EMBL/GenBank/DDBJ whole genome shotgun (WGS) entry which is preliminary data.</text>
</comment>
<dbReference type="CDD" id="cd00207">
    <property type="entry name" value="fer2"/>
    <property type="match status" value="1"/>
</dbReference>
<dbReference type="Gene3D" id="3.10.20.30">
    <property type="match status" value="1"/>
</dbReference>
<evidence type="ECO:0000256" key="9">
    <source>
        <dbReference type="SAM" id="MobiDB-lite"/>
    </source>
</evidence>
<evidence type="ECO:0000256" key="4">
    <source>
        <dbReference type="ARBA" id="ARBA00022723"/>
    </source>
</evidence>
<dbReference type="Proteomes" id="UP000019753">
    <property type="component" value="Unassembled WGS sequence"/>
</dbReference>
<organism evidence="12 13">
    <name type="scientific">Actinotalea ferrariae CF5-4</name>
    <dbReference type="NCBI Taxonomy" id="948458"/>
    <lineage>
        <taxon>Bacteria</taxon>
        <taxon>Bacillati</taxon>
        <taxon>Actinomycetota</taxon>
        <taxon>Actinomycetes</taxon>
        <taxon>Micrococcales</taxon>
        <taxon>Cellulomonadaceae</taxon>
        <taxon>Actinotalea</taxon>
    </lineage>
</organism>
<dbReference type="AlphaFoldDB" id="A0A021VTD5"/>
<evidence type="ECO:0000256" key="2">
    <source>
        <dbReference type="ARBA" id="ARBA00022630"/>
    </source>
</evidence>
<dbReference type="InterPro" id="IPR008333">
    <property type="entry name" value="Cbr1-like_FAD-bd_dom"/>
</dbReference>
<keyword evidence="3" id="KW-0001">2Fe-2S</keyword>
<dbReference type="PANTHER" id="PTHR47354">
    <property type="entry name" value="NADH OXIDOREDUCTASE HCR"/>
    <property type="match status" value="1"/>
</dbReference>
<dbReference type="Pfam" id="PF00175">
    <property type="entry name" value="NAD_binding_1"/>
    <property type="match status" value="1"/>
</dbReference>
<evidence type="ECO:0000256" key="8">
    <source>
        <dbReference type="ARBA" id="ARBA00023014"/>
    </source>
</evidence>
<keyword evidence="4" id="KW-0479">Metal-binding</keyword>
<dbReference type="InterPro" id="IPR012675">
    <property type="entry name" value="Beta-grasp_dom_sf"/>
</dbReference>
<dbReference type="Pfam" id="PF00970">
    <property type="entry name" value="FAD_binding_6"/>
    <property type="match status" value="1"/>
</dbReference>
<dbReference type="GO" id="GO:0050660">
    <property type="term" value="F:flavin adenine dinucleotide binding"/>
    <property type="evidence" value="ECO:0007669"/>
    <property type="project" value="TreeGrafter"/>
</dbReference>
<dbReference type="GO" id="GO:0010124">
    <property type="term" value="P:phenylacetate catabolic process"/>
    <property type="evidence" value="ECO:0007669"/>
    <property type="project" value="InterPro"/>
</dbReference>
<evidence type="ECO:0000256" key="5">
    <source>
        <dbReference type="ARBA" id="ARBA00022827"/>
    </source>
</evidence>
<dbReference type="SUPFAM" id="SSF63380">
    <property type="entry name" value="Riboflavin synthase domain-like"/>
    <property type="match status" value="1"/>
</dbReference>
<evidence type="ECO:0000256" key="7">
    <source>
        <dbReference type="ARBA" id="ARBA00023004"/>
    </source>
</evidence>
<dbReference type="InterPro" id="IPR017938">
    <property type="entry name" value="Riboflavin_synthase-like_b-brl"/>
</dbReference>
<evidence type="ECO:0000313" key="12">
    <source>
        <dbReference type="EMBL" id="EYR64373.1"/>
    </source>
</evidence>
<name>A0A021VTD5_9CELL</name>
<dbReference type="Gene3D" id="2.40.30.10">
    <property type="entry name" value="Translation factors"/>
    <property type="match status" value="1"/>
</dbReference>
<dbReference type="RefSeq" id="WP_034223542.1">
    <property type="nucleotide sequence ID" value="NZ_AXCW01000034.1"/>
</dbReference>
<evidence type="ECO:0000313" key="13">
    <source>
        <dbReference type="Proteomes" id="UP000019753"/>
    </source>
</evidence>
<evidence type="ECO:0000256" key="6">
    <source>
        <dbReference type="ARBA" id="ARBA00023002"/>
    </source>
</evidence>
<dbReference type="PRINTS" id="PR00410">
    <property type="entry name" value="PHEHYDRXLASE"/>
</dbReference>
<comment type="cofactor">
    <cofactor evidence="1">
        <name>FAD</name>
        <dbReference type="ChEBI" id="CHEBI:57692"/>
    </cofactor>
</comment>
<dbReference type="InterPro" id="IPR011884">
    <property type="entry name" value="PaaE"/>
</dbReference>
<keyword evidence="5" id="KW-0274">FAD</keyword>
<dbReference type="PROSITE" id="PS51085">
    <property type="entry name" value="2FE2S_FER_2"/>
    <property type="match status" value="1"/>
</dbReference>
<dbReference type="CDD" id="cd06214">
    <property type="entry name" value="PA_degradation_oxidoreductase_like"/>
    <property type="match status" value="1"/>
</dbReference>
<dbReference type="InterPro" id="IPR001433">
    <property type="entry name" value="OxRdtase_FAD/NAD-bd"/>
</dbReference>
<dbReference type="InterPro" id="IPR039261">
    <property type="entry name" value="FNR_nucleotide-bd"/>
</dbReference>
<dbReference type="SUPFAM" id="SSF52343">
    <property type="entry name" value="Ferredoxin reductase-like, C-terminal NADP-linked domain"/>
    <property type="match status" value="1"/>
</dbReference>
<dbReference type="PROSITE" id="PS00197">
    <property type="entry name" value="2FE2S_FER_1"/>
    <property type="match status" value="1"/>
</dbReference>
<keyword evidence="7" id="KW-0408">Iron</keyword>
<keyword evidence="13" id="KW-1185">Reference proteome</keyword>
<evidence type="ECO:0000256" key="1">
    <source>
        <dbReference type="ARBA" id="ARBA00001974"/>
    </source>
</evidence>
<evidence type="ECO:0000259" key="10">
    <source>
        <dbReference type="PROSITE" id="PS51085"/>
    </source>
</evidence>
<feature type="region of interest" description="Disordered" evidence="9">
    <location>
        <begin position="266"/>
        <end position="285"/>
    </location>
</feature>
<dbReference type="GO" id="GO:0046872">
    <property type="term" value="F:metal ion binding"/>
    <property type="evidence" value="ECO:0007669"/>
    <property type="project" value="UniProtKB-KW"/>
</dbReference>
<dbReference type="GO" id="GO:0051537">
    <property type="term" value="F:2 iron, 2 sulfur cluster binding"/>
    <property type="evidence" value="ECO:0007669"/>
    <property type="project" value="UniProtKB-KW"/>
</dbReference>
<feature type="domain" description="FAD-binding FR-type" evidence="11">
    <location>
        <begin position="20"/>
        <end position="124"/>
    </location>
</feature>
<dbReference type="InterPro" id="IPR006058">
    <property type="entry name" value="2Fe2S_fd_BS"/>
</dbReference>
<proteinExistence type="predicted"/>
<dbReference type="PROSITE" id="PS51384">
    <property type="entry name" value="FAD_FR"/>
    <property type="match status" value="1"/>
</dbReference>
<dbReference type="InterPro" id="IPR036010">
    <property type="entry name" value="2Fe-2S_ferredoxin-like_sf"/>
</dbReference>
<dbReference type="Gene3D" id="3.40.50.80">
    <property type="entry name" value="Nucleotide-binding domain of ferredoxin-NADP reductase (FNR) module"/>
    <property type="match status" value="1"/>
</dbReference>
<gene>
    <name evidence="12" type="ORF">N866_11775</name>
</gene>
<reference evidence="12 13" key="1">
    <citation type="submission" date="2014-01" db="EMBL/GenBank/DDBJ databases">
        <title>Actinotalea ferrariae CF5-4.</title>
        <authorList>
            <person name="Chen F."/>
            <person name="Li Y."/>
            <person name="Wang G."/>
        </authorList>
    </citation>
    <scope>NUCLEOTIDE SEQUENCE [LARGE SCALE GENOMIC DNA]</scope>
    <source>
        <strain evidence="12 13">CF5-4</strain>
    </source>
</reference>
<dbReference type="NCBIfam" id="TIGR02160">
    <property type="entry name" value="PA_CoA_Oxy5"/>
    <property type="match status" value="1"/>
</dbReference>
<accession>A0A021VTD5</accession>
<feature type="domain" description="2Fe-2S ferredoxin-type" evidence="10">
    <location>
        <begin position="284"/>
        <end position="374"/>
    </location>
</feature>
<dbReference type="PANTHER" id="PTHR47354:SF8">
    <property type="entry name" value="1,2-PHENYLACETYL-COA EPOXIDASE, SUBUNIT E"/>
    <property type="match status" value="1"/>
</dbReference>
<dbReference type="GO" id="GO:0016491">
    <property type="term" value="F:oxidoreductase activity"/>
    <property type="evidence" value="ECO:0007669"/>
    <property type="project" value="UniProtKB-KW"/>
</dbReference>
<dbReference type="OrthoDB" id="9796486at2"/>
<evidence type="ECO:0000259" key="11">
    <source>
        <dbReference type="PROSITE" id="PS51384"/>
    </source>
</evidence>
<dbReference type="InterPro" id="IPR001041">
    <property type="entry name" value="2Fe-2S_ferredoxin-type"/>
</dbReference>
<keyword evidence="2" id="KW-0285">Flavoprotein</keyword>
<dbReference type="Pfam" id="PF00111">
    <property type="entry name" value="Fer2"/>
    <property type="match status" value="1"/>
</dbReference>
<sequence length="374" mass="40447">MPSSPATDTAPTTPSTRRHAVFHRLRVASIERLTDDAVAVTFDVPERLRAEFRFRAGQHLTVRAPQLEGDVRRNYSICAPATGDLLRIGVKRIPDGVFSAYVAEHLAPGDELEVMTPTGTFSPDLHPSQARRYVAVAAGSGITPVLSILGTALAVEPGSTAALVLANRRPSSIMFLEELEALKNTYPDRFQLLHVLREEGPGVDLLAGRLDPDRLRRILDTVLPAEDVDEWFLCGPLTLTESVREVLLERGVDAGHVHRELFHVGASPARERRTPPSGDPGSGSAVTVVLDGRSTTVTLPRDGESVLAATLRVRPDAPFACTNGVCGTCRARVLEGAVEMDTNYALEPEEVAAGMVLTCQSHPVTDRVTVDYDQ</sequence>
<keyword evidence="6" id="KW-0560">Oxidoreductase</keyword>
<evidence type="ECO:0000256" key="3">
    <source>
        <dbReference type="ARBA" id="ARBA00022714"/>
    </source>
</evidence>
<dbReference type="EMBL" id="AXCW01000034">
    <property type="protein sequence ID" value="EYR64373.1"/>
    <property type="molecule type" value="Genomic_DNA"/>
</dbReference>
<keyword evidence="8" id="KW-0411">Iron-sulfur</keyword>
<protein>
    <recommendedName>
        <fullName evidence="14">Phenylacetic acid degradation protein</fullName>
    </recommendedName>
</protein>